<dbReference type="KEGG" id="psd:DSC_02730"/>
<name>G7UW86_PSEUP</name>
<dbReference type="eggNOG" id="ENOG5031A2G">
    <property type="taxonomic scope" value="Bacteria"/>
</dbReference>
<protein>
    <submittedName>
        <fullName evidence="2">General secretion pathway protein N</fullName>
    </submittedName>
</protein>
<keyword evidence="3" id="KW-1185">Reference proteome</keyword>
<dbReference type="Proteomes" id="UP000005870">
    <property type="component" value="Chromosome"/>
</dbReference>
<evidence type="ECO:0000256" key="1">
    <source>
        <dbReference type="SAM" id="MobiDB-lite"/>
    </source>
</evidence>
<dbReference type="RefSeq" id="WP_014159377.1">
    <property type="nucleotide sequence ID" value="NC_016147.2"/>
</dbReference>
<sequence>MRSESLGPRTWLLMAAAGWSVLTAVLALAGMGSRIVPLADDPALVQALPALPRPAPERLGPLQQYSEIVRRPVFAADRQPHDFFLEGQGGEQAGKGFDYVLTSVLITPRVRLAILQSPGQGGPASAVRVRLGDAPPAAPAWHLTALEPRRAVFEGPEGRRTLELRVFDGQGGQPPTRLAGAQPQGQQPAQSGPGAATPAAGAGSAQTPPRERPSPSDTQVRGAPPAANPDAAEPAPALTTEQQMQAIRERIQARRRQMREQQNSGAPETTK</sequence>
<evidence type="ECO:0000313" key="2">
    <source>
        <dbReference type="EMBL" id="AER55199.1"/>
    </source>
</evidence>
<dbReference type="OrthoDB" id="6051102at2"/>
<feature type="compositionally biased region" description="Low complexity" evidence="1">
    <location>
        <begin position="223"/>
        <end position="246"/>
    </location>
</feature>
<dbReference type="STRING" id="1045855.DSC_02730"/>
<dbReference type="AlphaFoldDB" id="G7UW86"/>
<gene>
    <name evidence="2" type="ordered locus">DSC_02730</name>
</gene>
<feature type="region of interest" description="Disordered" evidence="1">
    <location>
        <begin position="167"/>
        <end position="271"/>
    </location>
</feature>
<evidence type="ECO:0000313" key="3">
    <source>
        <dbReference type="Proteomes" id="UP000005870"/>
    </source>
</evidence>
<dbReference type="EMBL" id="CP003093">
    <property type="protein sequence ID" value="AER55199.1"/>
    <property type="molecule type" value="Genomic_DNA"/>
</dbReference>
<accession>G7UW86</accession>
<proteinExistence type="predicted"/>
<reference evidence="2 3" key="1">
    <citation type="journal article" date="2012" name="J. Bacteriol.">
        <title>Complete Genome Sequence of the BTEX-Degrading Bacterium Pseudoxanthomonas spadix BD-a59.</title>
        <authorList>
            <person name="Lee S.H."/>
            <person name="Jin H.M."/>
            <person name="Lee H.J."/>
            <person name="Kim J.M."/>
            <person name="Jeon C.O."/>
        </authorList>
    </citation>
    <scope>NUCLEOTIDE SEQUENCE [LARGE SCALE GENOMIC DNA]</scope>
    <source>
        <strain evidence="2 3">BD-a59</strain>
    </source>
</reference>
<dbReference type="HOGENOM" id="CLU_095361_0_0_6"/>
<feature type="compositionally biased region" description="Low complexity" evidence="1">
    <location>
        <begin position="179"/>
        <end position="208"/>
    </location>
</feature>
<organism evidence="2 3">
    <name type="scientific">Pseudoxanthomonas spadix (strain BD-a59)</name>
    <dbReference type="NCBI Taxonomy" id="1045855"/>
    <lineage>
        <taxon>Bacteria</taxon>
        <taxon>Pseudomonadati</taxon>
        <taxon>Pseudomonadota</taxon>
        <taxon>Gammaproteobacteria</taxon>
        <taxon>Lysobacterales</taxon>
        <taxon>Lysobacteraceae</taxon>
        <taxon>Pseudoxanthomonas</taxon>
    </lineage>
</organism>